<evidence type="ECO:0000256" key="2">
    <source>
        <dbReference type="ARBA" id="ARBA00023125"/>
    </source>
</evidence>
<dbReference type="RefSeq" id="WP_120191868.1">
    <property type="nucleotide sequence ID" value="NZ_RAPK01000006.1"/>
</dbReference>
<evidence type="ECO:0000313" key="6">
    <source>
        <dbReference type="Proteomes" id="UP000285120"/>
    </source>
</evidence>
<evidence type="ECO:0000256" key="3">
    <source>
        <dbReference type="ARBA" id="ARBA00023163"/>
    </source>
</evidence>
<dbReference type="AlphaFoldDB" id="A0A419V976"/>
<evidence type="ECO:0000313" key="5">
    <source>
        <dbReference type="EMBL" id="RKD76469.1"/>
    </source>
</evidence>
<evidence type="ECO:0000256" key="1">
    <source>
        <dbReference type="ARBA" id="ARBA00023015"/>
    </source>
</evidence>
<dbReference type="Gene3D" id="1.10.10.60">
    <property type="entry name" value="Homeodomain-like"/>
    <property type="match status" value="2"/>
</dbReference>
<evidence type="ECO:0000259" key="4">
    <source>
        <dbReference type="PROSITE" id="PS01124"/>
    </source>
</evidence>
<keyword evidence="1" id="KW-0805">Transcription regulation</keyword>
<dbReference type="Proteomes" id="UP000285120">
    <property type="component" value="Unassembled WGS sequence"/>
</dbReference>
<dbReference type="GO" id="GO:0043565">
    <property type="term" value="F:sequence-specific DNA binding"/>
    <property type="evidence" value="ECO:0007669"/>
    <property type="project" value="InterPro"/>
</dbReference>
<keyword evidence="3" id="KW-0804">Transcription</keyword>
<dbReference type="EMBL" id="RAPK01000006">
    <property type="protein sequence ID" value="RKD76469.1"/>
    <property type="molecule type" value="Genomic_DNA"/>
</dbReference>
<name>A0A419V976_9BACL</name>
<gene>
    <name evidence="5" type="ORF">ATL39_0688</name>
</gene>
<accession>A0A419V976</accession>
<feature type="domain" description="HTH araC/xylS-type" evidence="4">
    <location>
        <begin position="302"/>
        <end position="400"/>
    </location>
</feature>
<dbReference type="InterPro" id="IPR018062">
    <property type="entry name" value="HTH_AraC-typ_CS"/>
</dbReference>
<dbReference type="SUPFAM" id="SSF46689">
    <property type="entry name" value="Homeodomain-like"/>
    <property type="match status" value="2"/>
</dbReference>
<protein>
    <submittedName>
        <fullName evidence="5">AraC-like DNA-binding protein</fullName>
    </submittedName>
</protein>
<dbReference type="PROSITE" id="PS01124">
    <property type="entry name" value="HTH_ARAC_FAMILY_2"/>
    <property type="match status" value="1"/>
</dbReference>
<dbReference type="PRINTS" id="PR00032">
    <property type="entry name" value="HTHARAC"/>
</dbReference>
<proteinExistence type="predicted"/>
<dbReference type="GO" id="GO:0003700">
    <property type="term" value="F:DNA-binding transcription factor activity"/>
    <property type="evidence" value="ECO:0007669"/>
    <property type="project" value="InterPro"/>
</dbReference>
<organism evidence="5 6">
    <name type="scientific">Sinobaca qinghaiensis</name>
    <dbReference type="NCBI Taxonomy" id="342944"/>
    <lineage>
        <taxon>Bacteria</taxon>
        <taxon>Bacillati</taxon>
        <taxon>Bacillota</taxon>
        <taxon>Bacilli</taxon>
        <taxon>Bacillales</taxon>
        <taxon>Sporolactobacillaceae</taxon>
        <taxon>Sinobaca</taxon>
    </lineage>
</organism>
<sequence length="401" mass="46813">MPLSESSFHFQSITEQLAFFHYTTRLPICIFNHRGEIHSARPDIDPWYVFDRAYLQKLLTEDTSLEDPSCVKLVSDSNNYHFIVSKHLSLEEEWIAAGPFLLENPPLFSFEKSASSKLRKDELIPTTTPVPPSCTLRQINYLKDMLRLIKTHAYPSSNESSTEFEEDILPEDQIFQQSEEYTPFPYKLEQQFLHLLRNGDEQVLELMPSFDRYDSLTLASTHSRSIKNNLIVFVNTIIRTAIEAGLDPLQTIKLGESLIKKVEAQQNIEIPEIRRSLEQQLLKTVLLRIKRHVTADYNRMTQLIVEYIEKHLHENISLKDIADYCSRHPNYISTLFKKDTGYSIQEFLLNKRISKAKHFLRHSTHSILDISYYCGFQSQSYFTHQFKKVTKQTPNEFRKGG</sequence>
<keyword evidence="2 5" id="KW-0238">DNA-binding</keyword>
<dbReference type="Pfam" id="PF12833">
    <property type="entry name" value="HTH_18"/>
    <property type="match status" value="1"/>
</dbReference>
<dbReference type="PANTHER" id="PTHR43280:SF2">
    <property type="entry name" value="HTH-TYPE TRANSCRIPTIONAL REGULATOR EXSA"/>
    <property type="match status" value="1"/>
</dbReference>
<dbReference type="OrthoDB" id="247151at2"/>
<dbReference type="InterPro" id="IPR020449">
    <property type="entry name" value="Tscrpt_reg_AraC-type_HTH"/>
</dbReference>
<dbReference type="PROSITE" id="PS00041">
    <property type="entry name" value="HTH_ARAC_FAMILY_1"/>
    <property type="match status" value="1"/>
</dbReference>
<comment type="caution">
    <text evidence="5">The sequence shown here is derived from an EMBL/GenBank/DDBJ whole genome shotgun (WGS) entry which is preliminary data.</text>
</comment>
<dbReference type="InterPro" id="IPR018060">
    <property type="entry name" value="HTH_AraC"/>
</dbReference>
<keyword evidence="6" id="KW-1185">Reference proteome</keyword>
<dbReference type="SMART" id="SM00342">
    <property type="entry name" value="HTH_ARAC"/>
    <property type="match status" value="1"/>
</dbReference>
<dbReference type="PANTHER" id="PTHR43280">
    <property type="entry name" value="ARAC-FAMILY TRANSCRIPTIONAL REGULATOR"/>
    <property type="match status" value="1"/>
</dbReference>
<dbReference type="InterPro" id="IPR009057">
    <property type="entry name" value="Homeodomain-like_sf"/>
</dbReference>
<reference evidence="5 6" key="1">
    <citation type="submission" date="2018-09" db="EMBL/GenBank/DDBJ databases">
        <title>Genomic Encyclopedia of Archaeal and Bacterial Type Strains, Phase II (KMG-II): from individual species to whole genera.</title>
        <authorList>
            <person name="Goeker M."/>
        </authorList>
    </citation>
    <scope>NUCLEOTIDE SEQUENCE [LARGE SCALE GENOMIC DNA]</scope>
    <source>
        <strain evidence="5 6">DSM 17008</strain>
    </source>
</reference>